<protein>
    <submittedName>
        <fullName evidence="2">Uncharacterized protein</fullName>
    </submittedName>
</protein>
<dbReference type="RefSeq" id="WP_068982923.1">
    <property type="nucleotide sequence ID" value="NZ_JBFRHK010000002.1"/>
</dbReference>
<feature type="transmembrane region" description="Helical" evidence="1">
    <location>
        <begin position="35"/>
        <end position="56"/>
    </location>
</feature>
<sequence>MNDKKKGKLQVSVIVIMILLLVAAFVLVFKGHYSVAFVLFGIFIVIINFISNWTGLKNADYVYRKNHKNNEKW</sequence>
<name>A0ABV3VTJ3_9BACI</name>
<evidence type="ECO:0000313" key="3">
    <source>
        <dbReference type="Proteomes" id="UP001558534"/>
    </source>
</evidence>
<evidence type="ECO:0000313" key="2">
    <source>
        <dbReference type="EMBL" id="MEX3744216.1"/>
    </source>
</evidence>
<keyword evidence="1" id="KW-0472">Membrane</keyword>
<comment type="caution">
    <text evidence="2">The sequence shown here is derived from an EMBL/GenBank/DDBJ whole genome shotgun (WGS) entry which is preliminary data.</text>
</comment>
<keyword evidence="3" id="KW-1185">Reference proteome</keyword>
<organism evidence="2 3">
    <name type="scientific">Lysinibacillus xylanilyticus</name>
    <dbReference type="NCBI Taxonomy" id="582475"/>
    <lineage>
        <taxon>Bacteria</taxon>
        <taxon>Bacillati</taxon>
        <taxon>Bacillota</taxon>
        <taxon>Bacilli</taxon>
        <taxon>Bacillales</taxon>
        <taxon>Bacillaceae</taxon>
        <taxon>Lysinibacillus</taxon>
    </lineage>
</organism>
<gene>
    <name evidence="2" type="ORF">AB1300_03630</name>
</gene>
<keyword evidence="1" id="KW-1133">Transmembrane helix</keyword>
<proteinExistence type="predicted"/>
<reference evidence="2 3" key="1">
    <citation type="submission" date="2024-07" db="EMBL/GenBank/DDBJ databases">
        <title>Characterization of a bacterium isolated from hydrolysated instant sea cucumber by whole-genome sequencing and metabolomics.</title>
        <authorList>
            <person name="Luo X."/>
            <person name="Zhang Z."/>
            <person name="Zheng Z."/>
            <person name="Zhang W."/>
            <person name="Ming T."/>
            <person name="Jiao L."/>
            <person name="Su X."/>
            <person name="Kong F."/>
            <person name="Xu J."/>
        </authorList>
    </citation>
    <scope>NUCLEOTIDE SEQUENCE [LARGE SCALE GENOMIC DNA]</scope>
    <source>
        <strain evidence="2 3">XL-2024</strain>
    </source>
</reference>
<evidence type="ECO:0000256" key="1">
    <source>
        <dbReference type="SAM" id="Phobius"/>
    </source>
</evidence>
<accession>A0ABV3VTJ3</accession>
<dbReference type="Proteomes" id="UP001558534">
    <property type="component" value="Unassembled WGS sequence"/>
</dbReference>
<feature type="transmembrane region" description="Helical" evidence="1">
    <location>
        <begin position="12"/>
        <end position="29"/>
    </location>
</feature>
<dbReference type="EMBL" id="JBFRHK010000002">
    <property type="protein sequence ID" value="MEX3744216.1"/>
    <property type="molecule type" value="Genomic_DNA"/>
</dbReference>
<keyword evidence="1" id="KW-0812">Transmembrane</keyword>